<dbReference type="InterPro" id="IPR032787">
    <property type="entry name" value="Prok-E2_D"/>
</dbReference>
<comment type="caution">
    <text evidence="1">The sequence shown here is derived from an EMBL/GenBank/DDBJ whole genome shotgun (WGS) entry which is preliminary data.</text>
</comment>
<evidence type="ECO:0000313" key="2">
    <source>
        <dbReference type="Proteomes" id="UP000262878"/>
    </source>
</evidence>
<reference evidence="1 2" key="1">
    <citation type="journal article" date="2018" name="Nat. Biotechnol.">
        <title>A standardized bacterial taxonomy based on genome phylogeny substantially revises the tree of life.</title>
        <authorList>
            <person name="Parks D.H."/>
            <person name="Chuvochina M."/>
            <person name="Waite D.W."/>
            <person name="Rinke C."/>
            <person name="Skarshewski A."/>
            <person name="Chaumeil P.A."/>
            <person name="Hugenholtz P."/>
        </authorList>
    </citation>
    <scope>NUCLEOTIDE SEQUENCE [LARGE SCALE GENOMIC DNA]</scope>
    <source>
        <strain evidence="1">UBA9360</strain>
    </source>
</reference>
<accession>A0A348WLX8</accession>
<dbReference type="EMBL" id="DMUP01000042">
    <property type="protein sequence ID" value="HAR55540.1"/>
    <property type="molecule type" value="Genomic_DNA"/>
</dbReference>
<sequence length="244" mass="27450">MFNTVSPLMHYSSIHAPSINRKAHFALVFHTVQNETVTTRHPINEKNQLCAGTVVDPIDVIHATLEAKHAKEGYRAAPITSSIMPARVIVDDHQRLMWHSKAQDRSMWFSGRECGTATLRVWWPPLLFVLDKRTKGLSVFALATGARPHANTPIYRAPLMNVNKEGAICLGSATLPKDTTNTNIVEMENCLYDSNFSHLNVTCEKHPHMADDKAHVAYYRERQRARTPFKASDLLRVGVLSDLL</sequence>
<evidence type="ECO:0000313" key="1">
    <source>
        <dbReference type="EMBL" id="HAR55540.1"/>
    </source>
</evidence>
<name>A0A348WLX8_9GAMM</name>
<evidence type="ECO:0008006" key="3">
    <source>
        <dbReference type="Google" id="ProtNLM"/>
    </source>
</evidence>
<gene>
    <name evidence="1" type="ORF">DCR58_02005</name>
</gene>
<dbReference type="Pfam" id="PF14460">
    <property type="entry name" value="Prok-E2_D"/>
    <property type="match status" value="1"/>
</dbReference>
<dbReference type="Proteomes" id="UP000262878">
    <property type="component" value="Unassembled WGS sequence"/>
</dbReference>
<organism evidence="1 2">
    <name type="scientific">Idiomarina baltica</name>
    <dbReference type="NCBI Taxonomy" id="190892"/>
    <lineage>
        <taxon>Bacteria</taxon>
        <taxon>Pseudomonadati</taxon>
        <taxon>Pseudomonadota</taxon>
        <taxon>Gammaproteobacteria</taxon>
        <taxon>Alteromonadales</taxon>
        <taxon>Idiomarinaceae</taxon>
        <taxon>Idiomarina</taxon>
    </lineage>
</organism>
<protein>
    <recommendedName>
        <fullName evidence="3">PRTRC system protein B</fullName>
    </recommendedName>
</protein>
<dbReference type="AlphaFoldDB" id="A0A348WLX8"/>
<proteinExistence type="predicted"/>